<evidence type="ECO:0000259" key="1">
    <source>
        <dbReference type="Pfam" id="PF18899"/>
    </source>
</evidence>
<protein>
    <recommendedName>
        <fullName evidence="1">DUF5655 domain-containing protein</fullName>
    </recommendedName>
</protein>
<keyword evidence="3" id="KW-1185">Reference proteome</keyword>
<evidence type="ECO:0000313" key="2">
    <source>
        <dbReference type="EMBL" id="MDQ0674564.1"/>
    </source>
</evidence>
<dbReference type="Pfam" id="PF18899">
    <property type="entry name" value="DUF5655"/>
    <property type="match status" value="1"/>
</dbReference>
<accession>A0ABU0PKR9</accession>
<dbReference type="Proteomes" id="UP001236806">
    <property type="component" value="Unassembled WGS sequence"/>
</dbReference>
<dbReference type="RefSeq" id="WP_306636222.1">
    <property type="nucleotide sequence ID" value="NZ_JAUSXB010000001.1"/>
</dbReference>
<name>A0ABU0PKR9_9MICC</name>
<dbReference type="EMBL" id="JAUSXB010000001">
    <property type="protein sequence ID" value="MDQ0674564.1"/>
    <property type="molecule type" value="Genomic_DNA"/>
</dbReference>
<reference evidence="2 3" key="1">
    <citation type="submission" date="2023-07" db="EMBL/GenBank/DDBJ databases">
        <title>Comparative genomics of wheat-associated soil bacteria to identify genetic determinants of phenazine resistance.</title>
        <authorList>
            <person name="Mouncey N."/>
        </authorList>
    </citation>
    <scope>NUCLEOTIDE SEQUENCE [LARGE SCALE GENOMIC DNA]</scope>
    <source>
        <strain evidence="2 3">W1I3</strain>
    </source>
</reference>
<dbReference type="InterPro" id="IPR043714">
    <property type="entry name" value="DUF5655"/>
</dbReference>
<evidence type="ECO:0000313" key="3">
    <source>
        <dbReference type="Proteomes" id="UP001236806"/>
    </source>
</evidence>
<gene>
    <name evidence="2" type="ORF">QFZ36_002125</name>
</gene>
<sequence length="202" mass="22770">MPTTPEPQKKAGTWQLMVDNNKALLVRKTGQDTAHWAGKARAAGIHNDGELRRWMRDEFGVIGYAQYAVSWEMFGYPDFMLRDADELIDGQYANHPHLRPIADALLAWASATDGVGIQMRKGYVSLHSRRRKFAQVTRTTNNAVDVTLRLGAAVLDPRMEGRIDTVKTRADDPFIRRVRLTSEDQVDHELLEILAAALDQNS</sequence>
<organism evidence="2 3">
    <name type="scientific">Pseudarthrobacter siccitolerans</name>
    <dbReference type="NCBI Taxonomy" id="861266"/>
    <lineage>
        <taxon>Bacteria</taxon>
        <taxon>Bacillati</taxon>
        <taxon>Actinomycetota</taxon>
        <taxon>Actinomycetes</taxon>
        <taxon>Micrococcales</taxon>
        <taxon>Micrococcaceae</taxon>
        <taxon>Pseudarthrobacter</taxon>
    </lineage>
</organism>
<feature type="domain" description="DUF5655" evidence="1">
    <location>
        <begin position="89"/>
        <end position="201"/>
    </location>
</feature>
<comment type="caution">
    <text evidence="2">The sequence shown here is derived from an EMBL/GenBank/DDBJ whole genome shotgun (WGS) entry which is preliminary data.</text>
</comment>
<proteinExistence type="predicted"/>